<dbReference type="PROSITE" id="PS50977">
    <property type="entry name" value="HTH_TETR_2"/>
    <property type="match status" value="1"/>
</dbReference>
<dbReference type="InterPro" id="IPR036271">
    <property type="entry name" value="Tet_transcr_reg_TetR-rel_C_sf"/>
</dbReference>
<dbReference type="PANTHER" id="PTHR30055">
    <property type="entry name" value="HTH-TYPE TRANSCRIPTIONAL REGULATOR RUTR"/>
    <property type="match status" value="1"/>
</dbReference>
<evidence type="ECO:0000313" key="4">
    <source>
        <dbReference type="EMBL" id="GAA4678061.1"/>
    </source>
</evidence>
<evidence type="ECO:0000259" key="3">
    <source>
        <dbReference type="PROSITE" id="PS50977"/>
    </source>
</evidence>
<dbReference type="Gene3D" id="1.10.357.10">
    <property type="entry name" value="Tetracycline Repressor, domain 2"/>
    <property type="match status" value="1"/>
</dbReference>
<dbReference type="SUPFAM" id="SSF46689">
    <property type="entry name" value="Homeodomain-like"/>
    <property type="match status" value="1"/>
</dbReference>
<gene>
    <name evidence="4" type="ORF">GCM10023226_14140</name>
</gene>
<evidence type="ECO:0000313" key="5">
    <source>
        <dbReference type="Proteomes" id="UP001500621"/>
    </source>
</evidence>
<feature type="DNA-binding region" description="H-T-H motif" evidence="2">
    <location>
        <begin position="40"/>
        <end position="59"/>
    </location>
</feature>
<accession>A0ABP8W386</accession>
<feature type="domain" description="HTH tetR-type" evidence="3">
    <location>
        <begin position="18"/>
        <end position="77"/>
    </location>
</feature>
<sequence>MAEGQVDGRASRWEQHREARRAELVAATARAVDRHGPDVRVAEIAAEAGVSKPVLYRYFADKDELHAAVGAWAADEILDAVLPALMDDGATRERVERAVQAYLRVIAEHHQVFLLLVRRRPGGNPLGDGKDRIAATVARIIANVLKQAGLDPSPATVWAHSLVGIGMNTGEWWLEQHAMPIETVAAQLASFTWHAVSGAAAEVGLDLR</sequence>
<dbReference type="EMBL" id="BAABIM010000001">
    <property type="protein sequence ID" value="GAA4678061.1"/>
    <property type="molecule type" value="Genomic_DNA"/>
</dbReference>
<dbReference type="PANTHER" id="PTHR30055:SF227">
    <property type="entry name" value="TRANSCRIPTIONAL REGULATORY PROTEIN (PROBABLY TETR-FAMILY)-RELATED"/>
    <property type="match status" value="1"/>
</dbReference>
<dbReference type="SUPFAM" id="SSF48498">
    <property type="entry name" value="Tetracyclin repressor-like, C-terminal domain"/>
    <property type="match status" value="1"/>
</dbReference>
<reference evidence="5" key="1">
    <citation type="journal article" date="2019" name="Int. J. Syst. Evol. Microbiol.">
        <title>The Global Catalogue of Microorganisms (GCM) 10K type strain sequencing project: providing services to taxonomists for standard genome sequencing and annotation.</title>
        <authorList>
            <consortium name="The Broad Institute Genomics Platform"/>
            <consortium name="The Broad Institute Genome Sequencing Center for Infectious Disease"/>
            <person name="Wu L."/>
            <person name="Ma J."/>
        </authorList>
    </citation>
    <scope>NUCLEOTIDE SEQUENCE [LARGE SCALE GENOMIC DNA]</scope>
    <source>
        <strain evidence="5">JCM 18127</strain>
    </source>
</reference>
<dbReference type="Pfam" id="PF19344">
    <property type="entry name" value="TetR_C_32"/>
    <property type="match status" value="1"/>
</dbReference>
<dbReference type="Pfam" id="PF00440">
    <property type="entry name" value="TetR_N"/>
    <property type="match status" value="1"/>
</dbReference>
<dbReference type="InterPro" id="IPR001647">
    <property type="entry name" value="HTH_TetR"/>
</dbReference>
<name>A0ABP8W386_9ACTN</name>
<dbReference type="RefSeq" id="WP_345264058.1">
    <property type="nucleotide sequence ID" value="NZ_BAABIM010000001.1"/>
</dbReference>
<evidence type="ECO:0000256" key="1">
    <source>
        <dbReference type="ARBA" id="ARBA00023125"/>
    </source>
</evidence>
<organism evidence="4 5">
    <name type="scientific">Nocardioides nanhaiensis</name>
    <dbReference type="NCBI Taxonomy" id="1476871"/>
    <lineage>
        <taxon>Bacteria</taxon>
        <taxon>Bacillati</taxon>
        <taxon>Actinomycetota</taxon>
        <taxon>Actinomycetes</taxon>
        <taxon>Propionibacteriales</taxon>
        <taxon>Nocardioidaceae</taxon>
        <taxon>Nocardioides</taxon>
    </lineage>
</organism>
<dbReference type="InterPro" id="IPR050109">
    <property type="entry name" value="HTH-type_TetR-like_transc_reg"/>
</dbReference>
<comment type="caution">
    <text evidence="4">The sequence shown here is derived from an EMBL/GenBank/DDBJ whole genome shotgun (WGS) entry which is preliminary data.</text>
</comment>
<dbReference type="InterPro" id="IPR045823">
    <property type="entry name" value="TetR_C_32"/>
</dbReference>
<dbReference type="Proteomes" id="UP001500621">
    <property type="component" value="Unassembled WGS sequence"/>
</dbReference>
<keyword evidence="5" id="KW-1185">Reference proteome</keyword>
<evidence type="ECO:0000256" key="2">
    <source>
        <dbReference type="PROSITE-ProRule" id="PRU00335"/>
    </source>
</evidence>
<proteinExistence type="predicted"/>
<protein>
    <submittedName>
        <fullName evidence="4">TetR/AcrR family transcriptional regulator</fullName>
    </submittedName>
</protein>
<keyword evidence="1 2" id="KW-0238">DNA-binding</keyword>
<dbReference type="InterPro" id="IPR009057">
    <property type="entry name" value="Homeodomain-like_sf"/>
</dbReference>